<dbReference type="GO" id="GO:0003677">
    <property type="term" value="F:DNA binding"/>
    <property type="evidence" value="ECO:0007669"/>
    <property type="project" value="TreeGrafter"/>
</dbReference>
<dbReference type="HOGENOM" id="CLU_088458_0_0_1"/>
<sequence>MGQVIACNADGSEKFEPIYIGKSRRPYCFKKQSPEQLGIYYRNNKKAWMTTALFEDILMEVFKANMTLFVQPCDAGIIRCFKAGYRKTYCTKELDLDEAGERDIYSINLLAGILMAKAAWEAVTSTTIHHCWDYSQIQPNPSIPTTIPYNNVQAHANPIAWGVMREFAVSDSMTLPIAKVCIKQALSGRYTDRDWRPALNNVMDAEGDTEAVIAAVQSLANAAASQTGLKIQIPALPKLLLQLSNIKDQLENAIGELKS</sequence>
<proteinExistence type="predicted"/>
<gene>
    <name evidence="2" type="ORF">SERLA73DRAFT_149109</name>
</gene>
<dbReference type="EMBL" id="GL945474">
    <property type="protein sequence ID" value="EGO04704.1"/>
    <property type="molecule type" value="Genomic_DNA"/>
</dbReference>
<dbReference type="PANTHER" id="PTHR19303">
    <property type="entry name" value="TRANSPOSON"/>
    <property type="match status" value="1"/>
</dbReference>
<dbReference type="InterPro" id="IPR050863">
    <property type="entry name" value="CenT-Element_Derived"/>
</dbReference>
<dbReference type="STRING" id="936435.F8PFD5"/>
<dbReference type="GO" id="GO:0005634">
    <property type="term" value="C:nucleus"/>
    <property type="evidence" value="ECO:0007669"/>
    <property type="project" value="TreeGrafter"/>
</dbReference>
<protein>
    <recommendedName>
        <fullName evidence="1">DDE-1 domain-containing protein</fullName>
    </recommendedName>
</protein>
<reference evidence="3" key="1">
    <citation type="journal article" date="2011" name="Science">
        <title>The plant cell wall-decomposing machinery underlies the functional diversity of forest fungi.</title>
        <authorList>
            <person name="Eastwood D.C."/>
            <person name="Floudas D."/>
            <person name="Binder M."/>
            <person name="Majcherczyk A."/>
            <person name="Schneider P."/>
            <person name="Aerts A."/>
            <person name="Asiegbu F.O."/>
            <person name="Baker S.E."/>
            <person name="Barry K."/>
            <person name="Bendiksby M."/>
            <person name="Blumentritt M."/>
            <person name="Coutinho P.M."/>
            <person name="Cullen D."/>
            <person name="de Vries R.P."/>
            <person name="Gathman A."/>
            <person name="Goodell B."/>
            <person name="Henrissat B."/>
            <person name="Ihrmark K."/>
            <person name="Kauserud H."/>
            <person name="Kohler A."/>
            <person name="LaButti K."/>
            <person name="Lapidus A."/>
            <person name="Lavin J.L."/>
            <person name="Lee Y.-H."/>
            <person name="Lindquist E."/>
            <person name="Lilly W."/>
            <person name="Lucas S."/>
            <person name="Morin E."/>
            <person name="Murat C."/>
            <person name="Oguiza J.A."/>
            <person name="Park J."/>
            <person name="Pisabarro A.G."/>
            <person name="Riley R."/>
            <person name="Rosling A."/>
            <person name="Salamov A."/>
            <person name="Schmidt O."/>
            <person name="Schmutz J."/>
            <person name="Skrede I."/>
            <person name="Stenlid J."/>
            <person name="Wiebenga A."/>
            <person name="Xie X."/>
            <person name="Kuees U."/>
            <person name="Hibbett D.S."/>
            <person name="Hoffmeister D."/>
            <person name="Hoegberg N."/>
            <person name="Martin F."/>
            <person name="Grigoriev I.V."/>
            <person name="Watkinson S.C."/>
        </authorList>
    </citation>
    <scope>NUCLEOTIDE SEQUENCE [LARGE SCALE GENOMIC DNA]</scope>
    <source>
        <strain evidence="3">strain S7.3</strain>
    </source>
</reference>
<keyword evidence="3" id="KW-1185">Reference proteome</keyword>
<dbReference type="Proteomes" id="UP000008063">
    <property type="component" value="Unassembled WGS sequence"/>
</dbReference>
<dbReference type="Pfam" id="PF03184">
    <property type="entry name" value="DDE_1"/>
    <property type="match status" value="1"/>
</dbReference>
<dbReference type="InterPro" id="IPR004875">
    <property type="entry name" value="DDE_SF_endonuclease_dom"/>
</dbReference>
<evidence type="ECO:0000313" key="3">
    <source>
        <dbReference type="Proteomes" id="UP000008063"/>
    </source>
</evidence>
<name>F8PFD5_SERL3</name>
<feature type="domain" description="DDE-1" evidence="1">
    <location>
        <begin position="4"/>
        <end position="67"/>
    </location>
</feature>
<dbReference type="OMA" id="PNERHEI"/>
<dbReference type="InParanoid" id="F8PFD5"/>
<accession>F8PFD5</accession>
<organism evidence="3">
    <name type="scientific">Serpula lacrymans var. lacrymans (strain S7.3)</name>
    <name type="common">Dry rot fungus</name>
    <dbReference type="NCBI Taxonomy" id="936435"/>
    <lineage>
        <taxon>Eukaryota</taxon>
        <taxon>Fungi</taxon>
        <taxon>Dikarya</taxon>
        <taxon>Basidiomycota</taxon>
        <taxon>Agaricomycotina</taxon>
        <taxon>Agaricomycetes</taxon>
        <taxon>Agaricomycetidae</taxon>
        <taxon>Boletales</taxon>
        <taxon>Coniophorineae</taxon>
        <taxon>Serpulaceae</taxon>
        <taxon>Serpula</taxon>
    </lineage>
</organism>
<dbReference type="OrthoDB" id="162969at2759"/>
<dbReference type="PANTHER" id="PTHR19303:SF73">
    <property type="entry name" value="PROTEIN PDC2"/>
    <property type="match status" value="1"/>
</dbReference>
<evidence type="ECO:0000313" key="2">
    <source>
        <dbReference type="EMBL" id="EGO04704.1"/>
    </source>
</evidence>
<dbReference type="AlphaFoldDB" id="F8PFD5"/>
<evidence type="ECO:0000259" key="1">
    <source>
        <dbReference type="Pfam" id="PF03184"/>
    </source>
</evidence>